<keyword evidence="3" id="KW-1185">Reference proteome</keyword>
<feature type="transmembrane region" description="Helical" evidence="1">
    <location>
        <begin position="6"/>
        <end position="23"/>
    </location>
</feature>
<keyword evidence="1" id="KW-0472">Membrane</keyword>
<protein>
    <submittedName>
        <fullName evidence="2">Uncharacterized protein</fullName>
    </submittedName>
</protein>
<gene>
    <name evidence="2" type="ORF">AWW68_09600</name>
</gene>
<organism evidence="2 3">
    <name type="scientific">Roseivirga spongicola</name>
    <dbReference type="NCBI Taxonomy" id="333140"/>
    <lineage>
        <taxon>Bacteria</taxon>
        <taxon>Pseudomonadati</taxon>
        <taxon>Bacteroidota</taxon>
        <taxon>Cytophagia</taxon>
        <taxon>Cytophagales</taxon>
        <taxon>Roseivirgaceae</taxon>
        <taxon>Roseivirga</taxon>
    </lineage>
</organism>
<name>A0A150XBL5_9BACT</name>
<dbReference type="EMBL" id="LRPC01000012">
    <property type="protein sequence ID" value="KYG76062.1"/>
    <property type="molecule type" value="Genomic_DNA"/>
</dbReference>
<evidence type="ECO:0000313" key="2">
    <source>
        <dbReference type="EMBL" id="KYG76062.1"/>
    </source>
</evidence>
<evidence type="ECO:0000313" key="3">
    <source>
        <dbReference type="Proteomes" id="UP000075606"/>
    </source>
</evidence>
<comment type="caution">
    <text evidence="2">The sequence shown here is derived from an EMBL/GenBank/DDBJ whole genome shotgun (WGS) entry which is preliminary data.</text>
</comment>
<keyword evidence="1" id="KW-1133">Transmembrane helix</keyword>
<dbReference type="Proteomes" id="UP000075606">
    <property type="component" value="Unassembled WGS sequence"/>
</dbReference>
<evidence type="ECO:0000256" key="1">
    <source>
        <dbReference type="SAM" id="Phobius"/>
    </source>
</evidence>
<sequence length="79" mass="9010">MRTTLLSNSIFLITSSFLRISILQKYRGRKHVKSENYQIRELNSSDLKHSNVDFWTIAGRIAIAAGLLRAAEDVFLRGT</sequence>
<dbReference type="AlphaFoldDB" id="A0A150XBL5"/>
<accession>A0A150XBL5</accession>
<reference evidence="2 3" key="1">
    <citation type="submission" date="2016-01" db="EMBL/GenBank/DDBJ databases">
        <title>Genome sequencing of Roseivirga spongicola UST030701-084.</title>
        <authorList>
            <person name="Selvaratnam C."/>
            <person name="Thevarajoo S."/>
            <person name="Goh K.M."/>
            <person name="Ee R."/>
            <person name="Chan K.-G."/>
            <person name="Chong C.S."/>
        </authorList>
    </citation>
    <scope>NUCLEOTIDE SEQUENCE [LARGE SCALE GENOMIC DNA]</scope>
    <source>
        <strain evidence="2 3">UST030701-084</strain>
    </source>
</reference>
<proteinExistence type="predicted"/>
<keyword evidence="1" id="KW-0812">Transmembrane</keyword>